<organism evidence="1 2">
    <name type="scientific">Salinicoccus halodurans</name>
    <dbReference type="NCBI Taxonomy" id="407035"/>
    <lineage>
        <taxon>Bacteria</taxon>
        <taxon>Bacillati</taxon>
        <taxon>Bacillota</taxon>
        <taxon>Bacilli</taxon>
        <taxon>Bacillales</taxon>
        <taxon>Staphylococcaceae</taxon>
        <taxon>Salinicoccus</taxon>
    </lineage>
</organism>
<proteinExistence type="predicted"/>
<dbReference type="Proteomes" id="UP000183090">
    <property type="component" value="Unassembled WGS sequence"/>
</dbReference>
<comment type="caution">
    <text evidence="1">The sequence shown here is derived from an EMBL/GenBank/DDBJ whole genome shotgun (WGS) entry which is preliminary data.</text>
</comment>
<reference evidence="1 2" key="1">
    <citation type="submission" date="2016-10" db="EMBL/GenBank/DDBJ databases">
        <authorList>
            <person name="Varghese N."/>
            <person name="Submissions S."/>
        </authorList>
    </citation>
    <scope>NUCLEOTIDE SEQUENCE [LARGE SCALE GENOMIC DNA]</scope>
    <source>
        <strain evidence="1 2">CGMCC 1.6501</strain>
    </source>
</reference>
<dbReference type="EMBL" id="FOTB01000003">
    <property type="protein sequence ID" value="SFK74604.1"/>
    <property type="molecule type" value="Genomic_DNA"/>
</dbReference>
<dbReference type="AlphaFoldDB" id="A0AA94KVX5"/>
<gene>
    <name evidence="1" type="ORF">SAMN05216235_1449</name>
</gene>
<evidence type="ECO:0000313" key="2">
    <source>
        <dbReference type="Proteomes" id="UP000183090"/>
    </source>
</evidence>
<protein>
    <submittedName>
        <fullName evidence="1">Uncharacterized protein</fullName>
    </submittedName>
</protein>
<evidence type="ECO:0000313" key="1">
    <source>
        <dbReference type="EMBL" id="SFK74604.1"/>
    </source>
</evidence>
<name>A0AA94KVX5_9STAP</name>
<accession>A0AA94KVX5</accession>
<sequence length="77" mass="8876">MSFICLITENLLISGRGIKIETAGYGYPAFDHIGEIDMHLEEQKRVYDDGKALIGSDKEWMFPVRPAYQYDDSKQME</sequence>